<protein>
    <recommendedName>
        <fullName evidence="2">HNH nuclease domain-containing protein</fullName>
    </recommendedName>
</protein>
<feature type="region of interest" description="Disordered" evidence="1">
    <location>
        <begin position="427"/>
        <end position="457"/>
    </location>
</feature>
<dbReference type="eggNOG" id="COG1403">
    <property type="taxonomic scope" value="Bacteria"/>
</dbReference>
<dbReference type="GO" id="GO:0004519">
    <property type="term" value="F:endonuclease activity"/>
    <property type="evidence" value="ECO:0007669"/>
    <property type="project" value="InterPro"/>
</dbReference>
<dbReference type="KEGG" id="cmd:B841_05185"/>
<reference evidence="3 4" key="1">
    <citation type="submission" date="2012-11" db="EMBL/GenBank/DDBJ databases">
        <title>The complete genome sequence of Corynebacterium maris Coryn-1 (=DSM 45190).</title>
        <authorList>
            <person name="Schaffert L."/>
            <person name="Albersmeier A."/>
            <person name="Kalinowski J."/>
            <person name="Ruckert C."/>
        </authorList>
    </citation>
    <scope>NUCLEOTIDE SEQUENCE [LARGE SCALE GENOMIC DNA]</scope>
    <source>
        <strain evidence="4">Coryn-1</strain>
    </source>
</reference>
<dbReference type="EMBL" id="CP003924">
    <property type="protein sequence ID" value="AGS34510.1"/>
    <property type="molecule type" value="Genomic_DNA"/>
</dbReference>
<dbReference type="SMART" id="SM00507">
    <property type="entry name" value="HNHc"/>
    <property type="match status" value="1"/>
</dbReference>
<feature type="domain" description="HNH nuclease" evidence="2">
    <location>
        <begin position="319"/>
        <end position="371"/>
    </location>
</feature>
<dbReference type="Pfam" id="PF01844">
    <property type="entry name" value="HNH"/>
    <property type="match status" value="1"/>
</dbReference>
<evidence type="ECO:0000313" key="3">
    <source>
        <dbReference type="EMBL" id="AGS34510.1"/>
    </source>
</evidence>
<accession>S5T1T1</accession>
<dbReference type="HOGENOM" id="CLU_026086_0_0_11"/>
<name>S5T1T1_9CORY</name>
<organism evidence="3 4">
    <name type="scientific">Corynebacterium maris DSM 45190</name>
    <dbReference type="NCBI Taxonomy" id="1224163"/>
    <lineage>
        <taxon>Bacteria</taxon>
        <taxon>Bacillati</taxon>
        <taxon>Actinomycetota</taxon>
        <taxon>Actinomycetes</taxon>
        <taxon>Mycobacteriales</taxon>
        <taxon>Corynebacteriaceae</taxon>
        <taxon>Corynebacterium</taxon>
    </lineage>
</organism>
<dbReference type="GO" id="GO:0008270">
    <property type="term" value="F:zinc ion binding"/>
    <property type="evidence" value="ECO:0007669"/>
    <property type="project" value="InterPro"/>
</dbReference>
<evidence type="ECO:0000313" key="4">
    <source>
        <dbReference type="Proteomes" id="UP000015388"/>
    </source>
</evidence>
<proteinExistence type="predicted"/>
<dbReference type="Proteomes" id="UP000015388">
    <property type="component" value="Chromosome"/>
</dbReference>
<evidence type="ECO:0000259" key="2">
    <source>
        <dbReference type="SMART" id="SM00507"/>
    </source>
</evidence>
<dbReference type="AlphaFoldDB" id="S5T1T1"/>
<keyword evidence="4" id="KW-1185">Reference proteome</keyword>
<evidence type="ECO:0000256" key="1">
    <source>
        <dbReference type="SAM" id="MobiDB-lite"/>
    </source>
</evidence>
<dbReference type="OrthoDB" id="4752861at2"/>
<sequence length="457" mass="49062">MATTLADGHDLTDTDLLTSLTCAHDDLTRHKARFLISLAEFDARDLARAAGAPSTVCWLGRALDVADKTAYEYLGVSRTLGKFPLIAAAFLAAELSYSKIRLLASHLTPENEAELLALAVALSLNELALALAGRRSVDDDDGPREDSFKMWIDKNTGRYRFSGDLSPELGAKFAAALKCGELANLRDLADVDPQERADDEAVGELIDAAEAEAPALPATDGKGHPVTRFGPPLRSALLSGLLGMMNLARTAETSARQAPGAQVHVMVTEDGHAFLPANPGAPSDLLKDLVLNGRFRGHLLDAKGVTMKMGRARRLVTPGQETALLARWMFQCAMPACNHARFLEFHHIVEYSAGGCTDTDNLIPLCSACHALVTSGMAKIEVEGAALRFSFRDGSVYLSQNRSLPMKVGQEPGLFDAPAAEWRGDWDESGALSFDDDDSARAEKPAPARGLDNLVQQ</sequence>
<dbReference type="InterPro" id="IPR003615">
    <property type="entry name" value="HNH_nuc"/>
</dbReference>
<dbReference type="RefSeq" id="WP_020934443.1">
    <property type="nucleotide sequence ID" value="NC_021915.1"/>
</dbReference>
<dbReference type="PATRIC" id="fig|1224163.3.peg.1039"/>
<dbReference type="Gene3D" id="1.10.30.50">
    <property type="match status" value="1"/>
</dbReference>
<dbReference type="CDD" id="cd00085">
    <property type="entry name" value="HNHc"/>
    <property type="match status" value="1"/>
</dbReference>
<dbReference type="GO" id="GO:0003676">
    <property type="term" value="F:nucleic acid binding"/>
    <property type="evidence" value="ECO:0007669"/>
    <property type="project" value="InterPro"/>
</dbReference>
<dbReference type="InterPro" id="IPR002711">
    <property type="entry name" value="HNH"/>
</dbReference>
<gene>
    <name evidence="3" type="ORF">B841_05185</name>
</gene>
<dbReference type="STRING" id="1224163.B841_05185"/>